<feature type="non-terminal residue" evidence="2">
    <location>
        <position position="180"/>
    </location>
</feature>
<dbReference type="Pfam" id="PF09565">
    <property type="entry name" value="RE_NgoFVII"/>
    <property type="match status" value="1"/>
</dbReference>
<evidence type="ECO:0000259" key="1">
    <source>
        <dbReference type="Pfam" id="PF09565"/>
    </source>
</evidence>
<name>X1TMY1_9ZZZZ</name>
<proteinExistence type="predicted"/>
<sequence>MPRIFDNIEQDLLPALRETLVVSERADFCVGYFNLRGWGKVGEYIEKWSGGDTSCCRLLVGMQRLPQEELREALSLSGDAKAIDIQRVAQLKKKLAEEFRRQLMIGAPTNADEAALQRLANQIKAKKVIVKLFLKHPLHAKLYLLYRQDYTNPISGYLGSSNLTLAGLSKQGELNVDILE</sequence>
<dbReference type="InterPro" id="IPR019065">
    <property type="entry name" value="RE_NgoFVII_N"/>
</dbReference>
<feature type="domain" description="Restriction endonuclease type II NgoFVII N-terminal" evidence="1">
    <location>
        <begin position="119"/>
        <end position="174"/>
    </location>
</feature>
<organism evidence="2">
    <name type="scientific">marine sediment metagenome</name>
    <dbReference type="NCBI Taxonomy" id="412755"/>
    <lineage>
        <taxon>unclassified sequences</taxon>
        <taxon>metagenomes</taxon>
        <taxon>ecological metagenomes</taxon>
    </lineage>
</organism>
<protein>
    <recommendedName>
        <fullName evidence="1">Restriction endonuclease type II NgoFVII N-terminal domain-containing protein</fullName>
    </recommendedName>
</protein>
<accession>X1TMY1</accession>
<dbReference type="AlphaFoldDB" id="X1TMY1"/>
<gene>
    <name evidence="2" type="ORF">S12H4_21191</name>
</gene>
<reference evidence="2" key="1">
    <citation type="journal article" date="2014" name="Front. Microbiol.">
        <title>High frequency of phylogenetically diverse reductive dehalogenase-homologous genes in deep subseafloor sedimentary metagenomes.</title>
        <authorList>
            <person name="Kawai M."/>
            <person name="Futagami T."/>
            <person name="Toyoda A."/>
            <person name="Takaki Y."/>
            <person name="Nishi S."/>
            <person name="Hori S."/>
            <person name="Arai W."/>
            <person name="Tsubouchi T."/>
            <person name="Morono Y."/>
            <person name="Uchiyama I."/>
            <person name="Ito T."/>
            <person name="Fujiyama A."/>
            <person name="Inagaki F."/>
            <person name="Takami H."/>
        </authorList>
    </citation>
    <scope>NUCLEOTIDE SEQUENCE</scope>
    <source>
        <strain evidence="2">Expedition CK06-06</strain>
    </source>
</reference>
<evidence type="ECO:0000313" key="2">
    <source>
        <dbReference type="EMBL" id="GAI81399.1"/>
    </source>
</evidence>
<dbReference type="EMBL" id="BARW01010863">
    <property type="protein sequence ID" value="GAI81399.1"/>
    <property type="molecule type" value="Genomic_DNA"/>
</dbReference>
<comment type="caution">
    <text evidence="2">The sequence shown here is derived from an EMBL/GenBank/DDBJ whole genome shotgun (WGS) entry which is preliminary data.</text>
</comment>
<dbReference type="Gene3D" id="3.30.870.10">
    <property type="entry name" value="Endonuclease Chain A"/>
    <property type="match status" value="1"/>
</dbReference>